<evidence type="ECO:0000256" key="1">
    <source>
        <dbReference type="SAM" id="MobiDB-lite"/>
    </source>
</evidence>
<gene>
    <name evidence="3" type="ORF">KDK95_11120</name>
</gene>
<dbReference type="AlphaFoldDB" id="A0A941ED61"/>
<accession>A0A941ED61</accession>
<feature type="region of interest" description="Disordered" evidence="1">
    <location>
        <begin position="247"/>
        <end position="275"/>
    </location>
</feature>
<reference evidence="3" key="1">
    <citation type="submission" date="2021-04" db="EMBL/GenBank/DDBJ databases">
        <title>Genome based classification of Actinospica acidithermotolerans sp. nov., an actinobacterium isolated from an Indonesian hot spring.</title>
        <authorList>
            <person name="Kusuma A.B."/>
            <person name="Putra K.E."/>
            <person name="Nafisah S."/>
            <person name="Loh J."/>
            <person name="Nouioui I."/>
            <person name="Goodfellow M."/>
        </authorList>
    </citation>
    <scope>NUCLEOTIDE SEQUENCE</scope>
    <source>
        <strain evidence="3">MGRD01-02</strain>
    </source>
</reference>
<keyword evidence="2" id="KW-0472">Membrane</keyword>
<evidence type="ECO:0000256" key="2">
    <source>
        <dbReference type="SAM" id="Phobius"/>
    </source>
</evidence>
<evidence type="ECO:0000313" key="4">
    <source>
        <dbReference type="Proteomes" id="UP000676325"/>
    </source>
</evidence>
<dbReference type="Proteomes" id="UP000676325">
    <property type="component" value="Unassembled WGS sequence"/>
</dbReference>
<dbReference type="RefSeq" id="WP_212517995.1">
    <property type="nucleotide sequence ID" value="NZ_JAGSOH010000023.1"/>
</dbReference>
<feature type="transmembrane region" description="Helical" evidence="2">
    <location>
        <begin position="72"/>
        <end position="96"/>
    </location>
</feature>
<dbReference type="InterPro" id="IPR021125">
    <property type="entry name" value="DUF2127"/>
</dbReference>
<comment type="caution">
    <text evidence="3">The sequence shown here is derived from an EMBL/GenBank/DDBJ whole genome shotgun (WGS) entry which is preliminary data.</text>
</comment>
<feature type="compositionally biased region" description="Basic and acidic residues" evidence="1">
    <location>
        <begin position="254"/>
        <end position="267"/>
    </location>
</feature>
<proteinExistence type="predicted"/>
<protein>
    <submittedName>
        <fullName evidence="3">DUF2127 domain-containing protein</fullName>
    </submittedName>
</protein>
<name>A0A941ED61_9ACTN</name>
<feature type="transmembrane region" description="Helical" evidence="2">
    <location>
        <begin position="149"/>
        <end position="170"/>
    </location>
</feature>
<keyword evidence="2" id="KW-1133">Transmembrane helix</keyword>
<feature type="region of interest" description="Disordered" evidence="1">
    <location>
        <begin position="310"/>
        <end position="357"/>
    </location>
</feature>
<dbReference type="Pfam" id="PF09900">
    <property type="entry name" value="DUF2127"/>
    <property type="match status" value="1"/>
</dbReference>
<sequence length="357" mass="38166">MDWSRRACSRRGHVLFEPTEPEYLSQVRADTGLGTAWRCLRCGDFVLDVPTETGPVAEAPMPRRGKALRSHFIMRLLAIERLFRFVLVGLGAYAVWRFSNSEHALQLLFEKNLTVFKPIAQHYGYDLDNSSVVTTIRKLFTYKHSSLDLAAAALALYAVIELLEAIGLWLAKRWGEYFAAVATALFLPIEVYELSDHATKFKIATFALNVLAVIYLVWAKRLFGIRGGGKAYEAELTSESLLHEVEGPGTARTGRTEWTERTDRTERNGIAAAGAGQTGVGTAGAGYAGVGTAGAGSTGVGTAGAGYAGAGSNGRAADPAARTAQLPLADPAAAQVPMAEPTPQVSPAEPPDGIVQA</sequence>
<dbReference type="EMBL" id="JAGSOH010000023">
    <property type="protein sequence ID" value="MBR7826854.1"/>
    <property type="molecule type" value="Genomic_DNA"/>
</dbReference>
<evidence type="ECO:0000313" key="3">
    <source>
        <dbReference type="EMBL" id="MBR7826854.1"/>
    </source>
</evidence>
<feature type="transmembrane region" description="Helical" evidence="2">
    <location>
        <begin position="201"/>
        <end position="218"/>
    </location>
</feature>
<keyword evidence="2" id="KW-0812">Transmembrane</keyword>
<feature type="compositionally biased region" description="Low complexity" evidence="1">
    <location>
        <begin position="324"/>
        <end position="335"/>
    </location>
</feature>
<organism evidence="3 4">
    <name type="scientific">Actinospica acidithermotolerans</name>
    <dbReference type="NCBI Taxonomy" id="2828514"/>
    <lineage>
        <taxon>Bacteria</taxon>
        <taxon>Bacillati</taxon>
        <taxon>Actinomycetota</taxon>
        <taxon>Actinomycetes</taxon>
        <taxon>Catenulisporales</taxon>
        <taxon>Actinospicaceae</taxon>
        <taxon>Actinospica</taxon>
    </lineage>
</organism>
<keyword evidence="4" id="KW-1185">Reference proteome</keyword>